<comment type="caution">
    <text evidence="2">The sequence shown here is derived from an EMBL/GenBank/DDBJ whole genome shotgun (WGS) entry which is preliminary data.</text>
</comment>
<reference evidence="2 3" key="1">
    <citation type="submission" date="2009-01" db="EMBL/GenBank/DDBJ databases">
        <authorList>
            <person name="Qin X."/>
            <person name="Bachman B."/>
            <person name="Battles P."/>
            <person name="Bell A."/>
            <person name="Bess C."/>
            <person name="Bickham C."/>
            <person name="Chaboub L."/>
            <person name="Chen D."/>
            <person name="Coyle M."/>
            <person name="Deiros D.R."/>
            <person name="Dinh H."/>
            <person name="Forbes L."/>
            <person name="Fowler G."/>
            <person name="Francisco L."/>
            <person name="Fu Q."/>
            <person name="Gubbala S."/>
            <person name="Hale W."/>
            <person name="Han Y."/>
            <person name="Hemphill L."/>
            <person name="Highlander S.K."/>
            <person name="Hirani K."/>
            <person name="Hogues M."/>
            <person name="Jackson L."/>
            <person name="Jakkamsetti A."/>
            <person name="Javaid M."/>
            <person name="Jiang H."/>
            <person name="Korchina V."/>
            <person name="Kovar C."/>
            <person name="Lara F."/>
            <person name="Lee S."/>
            <person name="Mata R."/>
            <person name="Mathew T."/>
            <person name="Moen C."/>
            <person name="Morales K."/>
            <person name="Munidasa M."/>
            <person name="Nazareth L."/>
            <person name="Ngo R."/>
            <person name="Nguyen L."/>
            <person name="Okwuonu G."/>
            <person name="Ongeri F."/>
            <person name="Patil S."/>
            <person name="Petrosino J."/>
            <person name="Pham C."/>
            <person name="Pham P."/>
            <person name="Pu L.-L."/>
            <person name="Puazo M."/>
            <person name="Raj R."/>
            <person name="Reid J."/>
            <person name="Rouhana J."/>
            <person name="Saada N."/>
            <person name="Shang Y."/>
            <person name="Simmons D."/>
            <person name="Thornton R."/>
            <person name="Warren J."/>
            <person name="Weissenberger G."/>
            <person name="Zhang J."/>
            <person name="Zhang L."/>
            <person name="Zhou C."/>
            <person name="Zhu D."/>
            <person name="Muzny D."/>
            <person name="Worley K."/>
            <person name="Gibbs R."/>
        </authorList>
    </citation>
    <scope>NUCLEOTIDE SEQUENCE [LARGE SCALE GENOMIC DNA]</scope>
    <source>
        <strain evidence="2 3">ATCC 35098</strain>
    </source>
</reference>
<protein>
    <recommendedName>
        <fullName evidence="1">Replication-associated protein ORF2/G2P domain-containing protein</fullName>
    </recommendedName>
</protein>
<dbReference type="HOGENOM" id="CLU_049715_0_0_9"/>
<dbReference type="Pfam" id="PF23343">
    <property type="entry name" value="REP_ORF2-G2P"/>
    <property type="match status" value="1"/>
</dbReference>
<accession>C2CHL2</accession>
<dbReference type="Proteomes" id="UP000003744">
    <property type="component" value="Unassembled WGS sequence"/>
</dbReference>
<dbReference type="EMBL" id="ACGC01000049">
    <property type="protein sequence ID" value="EEI82967.1"/>
    <property type="molecule type" value="Genomic_DNA"/>
</dbReference>
<evidence type="ECO:0000313" key="2">
    <source>
        <dbReference type="EMBL" id="EEI82967.1"/>
    </source>
</evidence>
<dbReference type="InterPro" id="IPR056906">
    <property type="entry name" value="ORF2/G2P_dom"/>
</dbReference>
<gene>
    <name evidence="2" type="ORF">HMPREF0077_0972</name>
</gene>
<feature type="domain" description="Replication-associated protein ORF2/G2P" evidence="1">
    <location>
        <begin position="105"/>
        <end position="203"/>
    </location>
</feature>
<sequence>MQQNKPKIKGSYTLPYRACNRYYLLDGIKKGCVMRRFVREKKIVCGENYMEVDLYSLTEDQLEYRKGKRSKKKKVSLPKQENMNSKNARRKFIQLAETNFGEGDIFLTTTYKDIYLPKSYDDSQREVRNYIRRIRDKMKALGIEEELRYIVITSMREKKGDDEPVRYHHHFLISCGLDRDTLESLWRRKKNKGEKVGDSIGYANSKRIQEDVNTGILGLANYLARHTTYKRRWSCSQNLERPYERTNDYKYSNKKLLQYALDPYVIDRWEKIYPGYTVADKDNGIEAVYNDFTGWSIYLKLRRKLRL</sequence>
<proteinExistence type="predicted"/>
<evidence type="ECO:0000259" key="1">
    <source>
        <dbReference type="Pfam" id="PF23343"/>
    </source>
</evidence>
<dbReference type="eggNOG" id="ENOG5030C6X">
    <property type="taxonomic scope" value="Bacteria"/>
</dbReference>
<evidence type="ECO:0000313" key="3">
    <source>
        <dbReference type="Proteomes" id="UP000003744"/>
    </source>
</evidence>
<name>C2CHL2_9FIRM</name>
<dbReference type="AlphaFoldDB" id="C2CHL2"/>
<organism evidence="2 3">
    <name type="scientific">Anaerococcus tetradius ATCC 35098</name>
    <dbReference type="NCBI Taxonomy" id="525255"/>
    <lineage>
        <taxon>Bacteria</taxon>
        <taxon>Bacillati</taxon>
        <taxon>Bacillota</taxon>
        <taxon>Tissierellia</taxon>
        <taxon>Tissierellales</taxon>
        <taxon>Peptoniphilaceae</taxon>
        <taxon>Anaerococcus</taxon>
    </lineage>
</organism>